<dbReference type="RefSeq" id="WP_096462795.1">
    <property type="nucleotide sequence ID" value="NZ_AP014936.1"/>
</dbReference>
<sequence>MRTGTVKWFNEAKGYGFISPQDGSADVFVHYSVIQGTGFKKLTEGQTVEFESEKGPKGMQATVVKPL</sequence>
<dbReference type="InterPro" id="IPR002059">
    <property type="entry name" value="CSP_DNA-bd"/>
</dbReference>
<protein>
    <submittedName>
        <fullName evidence="5">Cold-shock protein</fullName>
    </submittedName>
</protein>
<dbReference type="InterPro" id="IPR012340">
    <property type="entry name" value="NA-bd_OB-fold"/>
</dbReference>
<dbReference type="PIRSF" id="PIRSF002599">
    <property type="entry name" value="Cold_shock_A"/>
    <property type="match status" value="1"/>
</dbReference>
<gene>
    <name evidence="5" type="ORF">SVA_0528</name>
</gene>
<evidence type="ECO:0000313" key="5">
    <source>
        <dbReference type="EMBL" id="BAU47109.1"/>
    </source>
</evidence>
<dbReference type="PROSITE" id="PS51857">
    <property type="entry name" value="CSD_2"/>
    <property type="match status" value="1"/>
</dbReference>
<keyword evidence="6" id="KW-1185">Reference proteome</keyword>
<dbReference type="SMART" id="SM00357">
    <property type="entry name" value="CSP"/>
    <property type="match status" value="1"/>
</dbReference>
<dbReference type="InterPro" id="IPR019844">
    <property type="entry name" value="CSD_CS"/>
</dbReference>
<dbReference type="InterPro" id="IPR011129">
    <property type="entry name" value="CSD"/>
</dbReference>
<organism evidence="5 6">
    <name type="scientific">Sulfurifustis variabilis</name>
    <dbReference type="NCBI Taxonomy" id="1675686"/>
    <lineage>
        <taxon>Bacteria</taxon>
        <taxon>Pseudomonadati</taxon>
        <taxon>Pseudomonadota</taxon>
        <taxon>Gammaproteobacteria</taxon>
        <taxon>Acidiferrobacterales</taxon>
        <taxon>Acidiferrobacteraceae</taxon>
        <taxon>Sulfurifustis</taxon>
    </lineage>
</organism>
<dbReference type="SUPFAM" id="SSF50249">
    <property type="entry name" value="Nucleic acid-binding proteins"/>
    <property type="match status" value="1"/>
</dbReference>
<dbReference type="InterPro" id="IPR012156">
    <property type="entry name" value="Cold_shock_CspA"/>
</dbReference>
<evidence type="ECO:0000256" key="3">
    <source>
        <dbReference type="RuleBase" id="RU000408"/>
    </source>
</evidence>
<keyword evidence="2" id="KW-0963">Cytoplasm</keyword>
<dbReference type="OrthoDB" id="9810590at2"/>
<dbReference type="PANTHER" id="PTHR11544">
    <property type="entry name" value="COLD SHOCK DOMAIN CONTAINING PROTEINS"/>
    <property type="match status" value="1"/>
</dbReference>
<dbReference type="KEGG" id="sva:SVA_0528"/>
<evidence type="ECO:0000256" key="2">
    <source>
        <dbReference type="ARBA" id="ARBA00022490"/>
    </source>
</evidence>
<accession>A0A1B4V0V9</accession>
<dbReference type="Proteomes" id="UP000218899">
    <property type="component" value="Chromosome"/>
</dbReference>
<dbReference type="GO" id="GO:0005829">
    <property type="term" value="C:cytosol"/>
    <property type="evidence" value="ECO:0007669"/>
    <property type="project" value="UniProtKB-ARBA"/>
</dbReference>
<dbReference type="Pfam" id="PF00313">
    <property type="entry name" value="CSD"/>
    <property type="match status" value="1"/>
</dbReference>
<evidence type="ECO:0000259" key="4">
    <source>
        <dbReference type="PROSITE" id="PS51857"/>
    </source>
</evidence>
<dbReference type="PROSITE" id="PS00352">
    <property type="entry name" value="CSD_1"/>
    <property type="match status" value="1"/>
</dbReference>
<feature type="domain" description="CSD" evidence="4">
    <location>
        <begin position="1"/>
        <end position="66"/>
    </location>
</feature>
<dbReference type="AlphaFoldDB" id="A0A1B4V0V9"/>
<dbReference type="EMBL" id="AP014936">
    <property type="protein sequence ID" value="BAU47109.1"/>
    <property type="molecule type" value="Genomic_DNA"/>
</dbReference>
<proteinExistence type="predicted"/>
<name>A0A1B4V0V9_9GAMM</name>
<dbReference type="FunFam" id="2.40.50.140:FF:000006">
    <property type="entry name" value="Cold shock protein CspC"/>
    <property type="match status" value="1"/>
</dbReference>
<evidence type="ECO:0000313" key="6">
    <source>
        <dbReference type="Proteomes" id="UP000218899"/>
    </source>
</evidence>
<dbReference type="Gene3D" id="2.40.50.140">
    <property type="entry name" value="Nucleic acid-binding proteins"/>
    <property type="match status" value="1"/>
</dbReference>
<dbReference type="PRINTS" id="PR00050">
    <property type="entry name" value="COLDSHOCK"/>
</dbReference>
<dbReference type="CDD" id="cd04458">
    <property type="entry name" value="CSP_CDS"/>
    <property type="match status" value="1"/>
</dbReference>
<evidence type="ECO:0000256" key="1">
    <source>
        <dbReference type="ARBA" id="ARBA00004496"/>
    </source>
</evidence>
<reference evidence="5 6" key="1">
    <citation type="submission" date="2015-08" db="EMBL/GenBank/DDBJ databases">
        <title>Complete genome sequence of Sulfurifustis variabilis.</title>
        <authorList>
            <person name="Miura A."/>
            <person name="Kojima H."/>
            <person name="Fukui M."/>
        </authorList>
    </citation>
    <scope>NUCLEOTIDE SEQUENCE [LARGE SCALE GENOMIC DNA]</scope>
    <source>
        <strain evidence="6">skN76</strain>
    </source>
</reference>
<dbReference type="GO" id="GO:0003676">
    <property type="term" value="F:nucleic acid binding"/>
    <property type="evidence" value="ECO:0007669"/>
    <property type="project" value="InterPro"/>
</dbReference>
<dbReference type="InterPro" id="IPR050181">
    <property type="entry name" value="Cold_shock_domain"/>
</dbReference>
<comment type="subcellular location">
    <subcellularLocation>
        <location evidence="1 3">Cytoplasm</location>
    </subcellularLocation>
</comment>